<keyword evidence="5 6" id="KW-0472">Membrane</keyword>
<evidence type="ECO:0000313" key="8">
    <source>
        <dbReference type="EMBL" id="CAD7572440.1"/>
    </source>
</evidence>
<sequence length="305" mass="35507">MSQLAAFSLTYGVDETSYMIMFIPITAALINLVCILLLNYLYDWLAVRLTEMELLRTQTEFEDSLTLKIYLFQFVNFYTSIFYIAFLKGKFVGYPSKYNRIFKYRQEECSPGGCLMELCIQLAIIMVGKQALNSILEMVVPYLMKMFNTFTIKTGLQKKEEDMKYCNQWTEDYKLLDWGPRGLFPEYLEMVLQYGFVTIFVAAFPLAPFFALLNNVLEMRLDAKKFLRFYRRPVPHRVKSIGVWFRILDVIGRISVITNDMGTNKMSQQGEAMAHTAQTSMEAFQKRFPSYPINSVFGDNAWSPN</sequence>
<evidence type="ECO:0000256" key="6">
    <source>
        <dbReference type="RuleBase" id="RU280814"/>
    </source>
</evidence>
<keyword evidence="4 6" id="KW-1133">Transmembrane helix</keyword>
<evidence type="ECO:0000256" key="5">
    <source>
        <dbReference type="ARBA" id="ARBA00023136"/>
    </source>
</evidence>
<dbReference type="GO" id="GO:0005254">
    <property type="term" value="F:chloride channel activity"/>
    <property type="evidence" value="ECO:0007669"/>
    <property type="project" value="TreeGrafter"/>
</dbReference>
<evidence type="ECO:0000259" key="7">
    <source>
        <dbReference type="Pfam" id="PF04547"/>
    </source>
</evidence>
<gene>
    <name evidence="8" type="ORF">TCMB3V08_LOCUS5090</name>
</gene>
<name>A0A7R9P7D9_TIMCA</name>
<dbReference type="PANTHER" id="PTHR12308:SF83">
    <property type="entry name" value="ANOCTAMIN"/>
    <property type="match status" value="1"/>
</dbReference>
<keyword evidence="3 6" id="KW-0812">Transmembrane</keyword>
<dbReference type="AlphaFoldDB" id="A0A7R9P7D9"/>
<feature type="transmembrane region" description="Helical" evidence="6">
    <location>
        <begin position="191"/>
        <end position="217"/>
    </location>
</feature>
<protein>
    <recommendedName>
        <fullName evidence="6">Anoctamin</fullName>
    </recommendedName>
</protein>
<dbReference type="PANTHER" id="PTHR12308">
    <property type="entry name" value="ANOCTAMIN"/>
    <property type="match status" value="1"/>
</dbReference>
<evidence type="ECO:0000256" key="1">
    <source>
        <dbReference type="ARBA" id="ARBA00004141"/>
    </source>
</evidence>
<accession>A0A7R9P7D9</accession>
<comment type="caution">
    <text evidence="6">Lacks conserved residue(s) required for the propagation of feature annotation.</text>
</comment>
<reference evidence="8" key="1">
    <citation type="submission" date="2020-11" db="EMBL/GenBank/DDBJ databases">
        <authorList>
            <person name="Tran Van P."/>
        </authorList>
    </citation>
    <scope>NUCLEOTIDE SEQUENCE</scope>
</reference>
<feature type="transmembrane region" description="Helical" evidence="6">
    <location>
        <begin position="20"/>
        <end position="42"/>
    </location>
</feature>
<dbReference type="InterPro" id="IPR007632">
    <property type="entry name" value="Anoctamin"/>
</dbReference>
<evidence type="ECO:0000256" key="4">
    <source>
        <dbReference type="ARBA" id="ARBA00022989"/>
    </source>
</evidence>
<comment type="subcellular location">
    <subcellularLocation>
        <location evidence="1 6">Membrane</location>
        <topology evidence="1 6">Multi-pass membrane protein</topology>
    </subcellularLocation>
</comment>
<feature type="transmembrane region" description="Helical" evidence="6">
    <location>
        <begin position="69"/>
        <end position="87"/>
    </location>
</feature>
<dbReference type="Pfam" id="PF04547">
    <property type="entry name" value="Anoctamin"/>
    <property type="match status" value="1"/>
</dbReference>
<dbReference type="InterPro" id="IPR049452">
    <property type="entry name" value="Anoctamin_TM"/>
</dbReference>
<evidence type="ECO:0000256" key="2">
    <source>
        <dbReference type="ARBA" id="ARBA00009671"/>
    </source>
</evidence>
<dbReference type="EMBL" id="OE181032">
    <property type="protein sequence ID" value="CAD7572440.1"/>
    <property type="molecule type" value="Genomic_DNA"/>
</dbReference>
<proteinExistence type="inferred from homology"/>
<organism evidence="8">
    <name type="scientific">Timema californicum</name>
    <name type="common">California timema</name>
    <name type="synonym">Walking stick</name>
    <dbReference type="NCBI Taxonomy" id="61474"/>
    <lineage>
        <taxon>Eukaryota</taxon>
        <taxon>Metazoa</taxon>
        <taxon>Ecdysozoa</taxon>
        <taxon>Arthropoda</taxon>
        <taxon>Hexapoda</taxon>
        <taxon>Insecta</taxon>
        <taxon>Pterygota</taxon>
        <taxon>Neoptera</taxon>
        <taxon>Polyneoptera</taxon>
        <taxon>Phasmatodea</taxon>
        <taxon>Timematodea</taxon>
        <taxon>Timematoidea</taxon>
        <taxon>Timematidae</taxon>
        <taxon>Timema</taxon>
    </lineage>
</organism>
<comment type="similarity">
    <text evidence="2 6">Belongs to the anoctamin family.</text>
</comment>
<evidence type="ECO:0000256" key="3">
    <source>
        <dbReference type="ARBA" id="ARBA00022692"/>
    </source>
</evidence>
<feature type="domain" description="Anoctamin transmembrane" evidence="7">
    <location>
        <begin position="16"/>
        <end position="263"/>
    </location>
</feature>
<dbReference type="GO" id="GO:0005886">
    <property type="term" value="C:plasma membrane"/>
    <property type="evidence" value="ECO:0007669"/>
    <property type="project" value="TreeGrafter"/>
</dbReference>